<evidence type="ECO:0000256" key="1">
    <source>
        <dbReference type="ARBA" id="ARBA00004170"/>
    </source>
</evidence>
<sequence length="508" mass="56281">MSVSRSTDVVEGTLCKWTNLWNGWQPRWFVLEKGVLTYYKSREEVCQGCKGSVKVSACEIVPHHVNSKRLDIIIPSEQHYYLMAQSETERQIWLVALGSVKQAAFSAETATAVSTNTVPELVHSIKKKKTKLRWYCDQLMQQVHTIKNSEDADERVEAAGRLNATCDMFIRCLEDCVDYTESTAADDGEAKEIRSTIPAFNGAQSAITGMVGALEKQKKSQRPSSTSSQHSGRDRSTRTDSLNIKDNDESESRGDEVFLDLNGNNDDSDSRRISTESLIQRESSGAVALVGGSSAEDQVPTFFTLMEHSFTKLKLESNDIPLGEFLLCCEGIVPVFDVLGSTAFAPVKMDIQGNISKLQKHGTETGCTFLLALIQRELDMKTTTQAGSATDALLWLKRALAFIRIFLHEACQSADVDLALCATKAYGETLRKHHNFVVRGVFSVAIRALPYYSTFVKSLAPSPAVANNPAYETTLKSDGIEYTKHLQIVVTTIDTFYVRNDIVSPQNL</sequence>
<feature type="compositionally biased region" description="Basic and acidic residues" evidence="7">
    <location>
        <begin position="231"/>
        <end position="256"/>
    </location>
</feature>
<dbReference type="SUPFAM" id="SSF50729">
    <property type="entry name" value="PH domain-like"/>
    <property type="match status" value="1"/>
</dbReference>
<evidence type="ECO:0000256" key="5">
    <source>
        <dbReference type="ARBA" id="ARBA00023034"/>
    </source>
</evidence>
<dbReference type="GO" id="GO:1902387">
    <property type="term" value="F:ceramide 1-phosphate binding"/>
    <property type="evidence" value="ECO:0007669"/>
    <property type="project" value="TreeGrafter"/>
</dbReference>
<keyword evidence="9" id="KW-1185">Reference proteome</keyword>
<evidence type="ECO:0000256" key="4">
    <source>
        <dbReference type="ARBA" id="ARBA00022448"/>
    </source>
</evidence>
<dbReference type="Proteomes" id="UP000694867">
    <property type="component" value="Unplaced"/>
</dbReference>
<dbReference type="GO" id="GO:0005829">
    <property type="term" value="C:cytosol"/>
    <property type="evidence" value="ECO:0007669"/>
    <property type="project" value="TreeGrafter"/>
</dbReference>
<dbReference type="PANTHER" id="PTHR10219:SF25">
    <property type="entry name" value="PLECKSTRIN HOMOLOGY DOMAIN-CONTAINING FAMILY A MEMBER 8"/>
    <property type="match status" value="1"/>
</dbReference>
<protein>
    <recommendedName>
        <fullName evidence="3">Pleckstrin homology domain-containing family A member 8</fullName>
    </recommendedName>
</protein>
<dbReference type="SUPFAM" id="SSF110004">
    <property type="entry name" value="Glycolipid transfer protein, GLTP"/>
    <property type="match status" value="1"/>
</dbReference>
<gene>
    <name evidence="10" type="primary">LOC100902846</name>
</gene>
<feature type="domain" description="PH" evidence="8">
    <location>
        <begin position="7"/>
        <end position="102"/>
    </location>
</feature>
<dbReference type="Pfam" id="PF00169">
    <property type="entry name" value="PH"/>
    <property type="match status" value="1"/>
</dbReference>
<feature type="region of interest" description="Disordered" evidence="7">
    <location>
        <begin position="213"/>
        <end position="271"/>
    </location>
</feature>
<evidence type="ECO:0000259" key="8">
    <source>
        <dbReference type="PROSITE" id="PS50003"/>
    </source>
</evidence>
<evidence type="ECO:0000256" key="7">
    <source>
        <dbReference type="SAM" id="MobiDB-lite"/>
    </source>
</evidence>
<dbReference type="GO" id="GO:1902388">
    <property type="term" value="F:ceramide 1-phosphate transfer activity"/>
    <property type="evidence" value="ECO:0007669"/>
    <property type="project" value="TreeGrafter"/>
</dbReference>
<reference evidence="10" key="1">
    <citation type="submission" date="2025-08" db="UniProtKB">
        <authorList>
            <consortium name="RefSeq"/>
        </authorList>
    </citation>
    <scope>IDENTIFICATION</scope>
</reference>
<dbReference type="InterPro" id="IPR014830">
    <property type="entry name" value="Glycolipid_transfer_prot_dom"/>
</dbReference>
<dbReference type="AlphaFoldDB" id="A0AAJ6VYJ1"/>
<dbReference type="GO" id="GO:0005794">
    <property type="term" value="C:Golgi apparatus"/>
    <property type="evidence" value="ECO:0007669"/>
    <property type="project" value="UniProtKB-SubCell"/>
</dbReference>
<dbReference type="Pfam" id="PF08718">
    <property type="entry name" value="GLTP"/>
    <property type="match status" value="1"/>
</dbReference>
<evidence type="ECO:0000313" key="9">
    <source>
        <dbReference type="Proteomes" id="UP000694867"/>
    </source>
</evidence>
<comment type="subcellular location">
    <subcellularLocation>
        <location evidence="2">Golgi apparatus</location>
        <location evidence="2">trans-Golgi network membrane</location>
    </subcellularLocation>
    <subcellularLocation>
        <location evidence="1">Membrane</location>
        <topology evidence="1">Peripheral membrane protein</topology>
    </subcellularLocation>
</comment>
<dbReference type="FunFam" id="1.10.3520.10:FF:000001">
    <property type="entry name" value="Pleckstrin domain-containing family A member 8"/>
    <property type="match status" value="1"/>
</dbReference>
<dbReference type="InterPro" id="IPR011993">
    <property type="entry name" value="PH-like_dom_sf"/>
</dbReference>
<keyword evidence="6" id="KW-0472">Membrane</keyword>
<dbReference type="Gene3D" id="1.10.3520.10">
    <property type="entry name" value="Glycolipid transfer protein"/>
    <property type="match status" value="1"/>
</dbReference>
<dbReference type="GeneID" id="100902846"/>
<dbReference type="SMART" id="SM00233">
    <property type="entry name" value="PH"/>
    <property type="match status" value="1"/>
</dbReference>
<dbReference type="KEGG" id="goe:100902846"/>
<keyword evidence="4" id="KW-0813">Transport</keyword>
<evidence type="ECO:0000256" key="6">
    <source>
        <dbReference type="ARBA" id="ARBA00023136"/>
    </source>
</evidence>
<keyword evidence="5" id="KW-0333">Golgi apparatus</keyword>
<dbReference type="FunFam" id="2.30.29.30:FF:000085">
    <property type="entry name" value="Pleckstrin homology domain-containing family A member 8"/>
    <property type="match status" value="1"/>
</dbReference>
<evidence type="ECO:0000256" key="2">
    <source>
        <dbReference type="ARBA" id="ARBA00004198"/>
    </source>
</evidence>
<proteinExistence type="predicted"/>
<organism evidence="9 10">
    <name type="scientific">Galendromus occidentalis</name>
    <name type="common">western predatory mite</name>
    <dbReference type="NCBI Taxonomy" id="34638"/>
    <lineage>
        <taxon>Eukaryota</taxon>
        <taxon>Metazoa</taxon>
        <taxon>Ecdysozoa</taxon>
        <taxon>Arthropoda</taxon>
        <taxon>Chelicerata</taxon>
        <taxon>Arachnida</taxon>
        <taxon>Acari</taxon>
        <taxon>Parasitiformes</taxon>
        <taxon>Mesostigmata</taxon>
        <taxon>Gamasina</taxon>
        <taxon>Phytoseioidea</taxon>
        <taxon>Phytoseiidae</taxon>
        <taxon>Typhlodrominae</taxon>
        <taxon>Galendromus</taxon>
    </lineage>
</organism>
<accession>A0AAJ6VYJ1</accession>
<dbReference type="InterPro" id="IPR036497">
    <property type="entry name" value="GLTP_sf"/>
</dbReference>
<dbReference type="PANTHER" id="PTHR10219">
    <property type="entry name" value="GLYCOLIPID TRANSFER PROTEIN-RELATED"/>
    <property type="match status" value="1"/>
</dbReference>
<dbReference type="RefSeq" id="XP_003744676.1">
    <property type="nucleotide sequence ID" value="XM_003744628.2"/>
</dbReference>
<dbReference type="Gene3D" id="2.30.29.30">
    <property type="entry name" value="Pleckstrin-homology domain (PH domain)/Phosphotyrosine-binding domain (PTB)"/>
    <property type="match status" value="1"/>
</dbReference>
<dbReference type="PROSITE" id="PS50003">
    <property type="entry name" value="PH_DOMAIN"/>
    <property type="match status" value="1"/>
</dbReference>
<evidence type="ECO:0000313" key="10">
    <source>
        <dbReference type="RefSeq" id="XP_003744676.1"/>
    </source>
</evidence>
<name>A0AAJ6VYJ1_9ACAR</name>
<dbReference type="InterPro" id="IPR001849">
    <property type="entry name" value="PH_domain"/>
</dbReference>
<evidence type="ECO:0000256" key="3">
    <source>
        <dbReference type="ARBA" id="ARBA00016588"/>
    </source>
</evidence>
<dbReference type="GO" id="GO:0016020">
    <property type="term" value="C:membrane"/>
    <property type="evidence" value="ECO:0007669"/>
    <property type="project" value="UniProtKB-SubCell"/>
</dbReference>